<accession>A0AAV8S4S6</accession>
<dbReference type="Proteomes" id="UP001159364">
    <property type="component" value="Unassembled WGS sequence"/>
</dbReference>
<gene>
    <name evidence="1" type="ORF">K2173_012777</name>
</gene>
<dbReference type="AlphaFoldDB" id="A0AAV8S4S6"/>
<evidence type="ECO:0000313" key="2">
    <source>
        <dbReference type="Proteomes" id="UP001159364"/>
    </source>
</evidence>
<proteinExistence type="predicted"/>
<protein>
    <submittedName>
        <fullName evidence="1">Uncharacterized protein</fullName>
    </submittedName>
</protein>
<sequence>MSLRWTASSSCCINLELEKVLGDMPKKTFEFKRFVNARSRLTLLLESQMIDALKRVDRTCSGFDQVGDGAYDLEDVRLPKSVFEGVRDLIVDE</sequence>
<name>A0AAV8S4S6_9ROSI</name>
<reference evidence="1 2" key="1">
    <citation type="submission" date="2021-09" db="EMBL/GenBank/DDBJ databases">
        <title>Genomic insights and catalytic innovation underlie evolution of tropane alkaloids biosynthesis.</title>
        <authorList>
            <person name="Wang Y.-J."/>
            <person name="Tian T."/>
            <person name="Huang J.-P."/>
            <person name="Huang S.-X."/>
        </authorList>
    </citation>
    <scope>NUCLEOTIDE SEQUENCE [LARGE SCALE GENOMIC DNA]</scope>
    <source>
        <strain evidence="1">KIB-2018</strain>
        <tissue evidence="1">Leaf</tissue>
    </source>
</reference>
<dbReference type="EMBL" id="JAIWQS010000243">
    <property type="protein sequence ID" value="KAJ8747061.1"/>
    <property type="molecule type" value="Genomic_DNA"/>
</dbReference>
<organism evidence="1 2">
    <name type="scientific">Erythroxylum novogranatense</name>
    <dbReference type="NCBI Taxonomy" id="1862640"/>
    <lineage>
        <taxon>Eukaryota</taxon>
        <taxon>Viridiplantae</taxon>
        <taxon>Streptophyta</taxon>
        <taxon>Embryophyta</taxon>
        <taxon>Tracheophyta</taxon>
        <taxon>Spermatophyta</taxon>
        <taxon>Magnoliopsida</taxon>
        <taxon>eudicotyledons</taxon>
        <taxon>Gunneridae</taxon>
        <taxon>Pentapetalae</taxon>
        <taxon>rosids</taxon>
        <taxon>fabids</taxon>
        <taxon>Malpighiales</taxon>
        <taxon>Erythroxylaceae</taxon>
        <taxon>Erythroxylum</taxon>
    </lineage>
</organism>
<evidence type="ECO:0000313" key="1">
    <source>
        <dbReference type="EMBL" id="KAJ8747061.1"/>
    </source>
</evidence>
<comment type="caution">
    <text evidence="1">The sequence shown here is derived from an EMBL/GenBank/DDBJ whole genome shotgun (WGS) entry which is preliminary data.</text>
</comment>
<keyword evidence="2" id="KW-1185">Reference proteome</keyword>